<reference evidence="2 3" key="1">
    <citation type="submission" date="2024-05" db="EMBL/GenBank/DDBJ databases">
        <title>Haplotype-resolved chromosome-level genome assembly of Huyou (Citrus changshanensis).</title>
        <authorList>
            <person name="Miao C."/>
            <person name="Chen W."/>
            <person name="Wu Y."/>
            <person name="Wang L."/>
            <person name="Zhao S."/>
            <person name="Grierson D."/>
            <person name="Xu C."/>
            <person name="Chen K."/>
        </authorList>
    </citation>
    <scope>NUCLEOTIDE SEQUENCE [LARGE SCALE GENOMIC DNA]</scope>
    <source>
        <strain evidence="2">01-14</strain>
        <tissue evidence="2">Leaf</tissue>
    </source>
</reference>
<comment type="caution">
    <text evidence="2">The sequence shown here is derived from an EMBL/GenBank/DDBJ whole genome shotgun (WGS) entry which is preliminary data.</text>
</comment>
<proteinExistence type="predicted"/>
<keyword evidence="1" id="KW-1133">Transmembrane helix</keyword>
<evidence type="ECO:0000313" key="2">
    <source>
        <dbReference type="EMBL" id="KAK9230463.1"/>
    </source>
</evidence>
<dbReference type="Proteomes" id="UP001428341">
    <property type="component" value="Unassembled WGS sequence"/>
</dbReference>
<keyword evidence="3" id="KW-1185">Reference proteome</keyword>
<dbReference type="AlphaFoldDB" id="A0AAP0N0D0"/>
<keyword evidence="1" id="KW-0472">Membrane</keyword>
<evidence type="ECO:0000256" key="1">
    <source>
        <dbReference type="SAM" id="Phobius"/>
    </source>
</evidence>
<organism evidence="2 3">
    <name type="scientific">Citrus x changshan-huyou</name>
    <dbReference type="NCBI Taxonomy" id="2935761"/>
    <lineage>
        <taxon>Eukaryota</taxon>
        <taxon>Viridiplantae</taxon>
        <taxon>Streptophyta</taxon>
        <taxon>Embryophyta</taxon>
        <taxon>Tracheophyta</taxon>
        <taxon>Spermatophyta</taxon>
        <taxon>Magnoliopsida</taxon>
        <taxon>eudicotyledons</taxon>
        <taxon>Gunneridae</taxon>
        <taxon>Pentapetalae</taxon>
        <taxon>rosids</taxon>
        <taxon>malvids</taxon>
        <taxon>Sapindales</taxon>
        <taxon>Rutaceae</taxon>
        <taxon>Aurantioideae</taxon>
        <taxon>Citrus</taxon>
    </lineage>
</organism>
<keyword evidence="1" id="KW-0812">Transmembrane</keyword>
<evidence type="ECO:0000313" key="3">
    <source>
        <dbReference type="Proteomes" id="UP001428341"/>
    </source>
</evidence>
<dbReference type="EMBL" id="JBCGBO010000001">
    <property type="protein sequence ID" value="KAK9230463.1"/>
    <property type="molecule type" value="Genomic_DNA"/>
</dbReference>
<accession>A0AAP0N0D0</accession>
<feature type="transmembrane region" description="Helical" evidence="1">
    <location>
        <begin position="58"/>
        <end position="78"/>
    </location>
</feature>
<gene>
    <name evidence="2" type="ORF">WN944_023433</name>
</gene>
<protein>
    <submittedName>
        <fullName evidence="2">Uncharacterized protein</fullName>
    </submittedName>
</protein>
<name>A0AAP0N0D0_9ROSI</name>
<sequence length="104" mass="11119">MIYTEWVRVAVADSHGFEWLGSRRTGAGFNVGCCCCSGFVNRGVVLAGFVGGCCYGDFARLLGSLIATSLLLVVLVAAGSEEMQIMKKFVLLAASIELQIQYSD</sequence>